<evidence type="ECO:0000313" key="17">
    <source>
        <dbReference type="Proteomes" id="UP000314982"/>
    </source>
</evidence>
<keyword evidence="17" id="KW-1185">Reference proteome</keyword>
<dbReference type="GeneTree" id="ENSGT00840000129887"/>
<evidence type="ECO:0000256" key="3">
    <source>
        <dbReference type="ARBA" id="ARBA00023621"/>
    </source>
</evidence>
<accession>A0A4W5LYP2</accession>
<dbReference type="Proteomes" id="UP000314982">
    <property type="component" value="Unassembled WGS sequence"/>
</dbReference>
<evidence type="ECO:0000256" key="6">
    <source>
        <dbReference type="ARBA" id="ARBA00048022"/>
    </source>
</evidence>
<dbReference type="PANTHER" id="PTHR43115">
    <property type="entry name" value="DEHYDROGENASE/REDUCTASE SDR FAMILY MEMBER 11"/>
    <property type="match status" value="1"/>
</dbReference>
<evidence type="ECO:0000256" key="4">
    <source>
        <dbReference type="ARBA" id="ARBA00024072"/>
    </source>
</evidence>
<dbReference type="EC" id="1.1.1.270" evidence="3"/>
<evidence type="ECO:0000313" key="16">
    <source>
        <dbReference type="Ensembl" id="ENSHHUP00000031053.1"/>
    </source>
</evidence>
<protein>
    <recommendedName>
        <fullName evidence="10">Dehydrogenase/reductase SDR family member 11</fullName>
        <ecNumber evidence="3">1.1.1.270</ecNumber>
        <ecNumber evidence="4">1.1.1.62</ecNumber>
    </recommendedName>
    <alternativeName>
        <fullName evidence="11">17-beta-hydroxysteroid dehydrogenase</fullName>
    </alternativeName>
    <alternativeName>
        <fullName evidence="12">3-beta-hydroxysteroid 3-dehydrogenase</fullName>
    </alternativeName>
    <alternativeName>
        <fullName evidence="14">Estradiol 17-beta-dehydrogenase</fullName>
    </alternativeName>
    <alternativeName>
        <fullName evidence="13">Short-chain dehydrogenase/reductase family 24C member 1</fullName>
    </alternativeName>
</protein>
<evidence type="ECO:0000256" key="12">
    <source>
        <dbReference type="ARBA" id="ARBA00077379"/>
    </source>
</evidence>
<reference evidence="16" key="2">
    <citation type="submission" date="2025-08" db="UniProtKB">
        <authorList>
            <consortium name="Ensembl"/>
        </authorList>
    </citation>
    <scope>IDENTIFICATION</scope>
</reference>
<evidence type="ECO:0000256" key="10">
    <source>
        <dbReference type="ARBA" id="ARBA00069606"/>
    </source>
</evidence>
<reference evidence="16" key="3">
    <citation type="submission" date="2025-09" db="UniProtKB">
        <authorList>
            <consortium name="Ensembl"/>
        </authorList>
    </citation>
    <scope>IDENTIFICATION</scope>
</reference>
<evidence type="ECO:0000256" key="5">
    <source>
        <dbReference type="ARBA" id="ARBA00037929"/>
    </source>
</evidence>
<evidence type="ECO:0000256" key="2">
    <source>
        <dbReference type="ARBA" id="ARBA00023002"/>
    </source>
</evidence>
<evidence type="ECO:0000256" key="15">
    <source>
        <dbReference type="RuleBase" id="RU000363"/>
    </source>
</evidence>
<proteinExistence type="inferred from homology"/>
<keyword evidence="2" id="KW-0560">Oxidoreductase</keyword>
<dbReference type="FunFam" id="3.40.50.720:FF:000047">
    <property type="entry name" value="NADP-dependent L-serine/L-allo-threonine dehydrogenase"/>
    <property type="match status" value="1"/>
</dbReference>
<comment type="pathway">
    <text evidence="5">Steroid biosynthesis; estrogen biosynthesis.</text>
</comment>
<sequence length="252" mass="27756">MERWKGRVALVTGASVGIGAAVARALVQHGMKVVGCARNVDKIEKLAAECQSAGYSGTLIPYKCDLSCEEDILSMFSAIKTLHQGVDVCINNAGLAHNEPLLSGKTDSWRNMIDVNVLALSICTREAYQSMKERNVDDGHIININSMGGHRMVPSADEHFYCATKYAVTALTEGLRQELREAKTHIRATVSRATLPCHRFSYESDKCLIQLLYRKMIVEHVCVFVRVCVTMSVCVCVNININNEHGLSLSLP</sequence>
<comment type="catalytic activity">
    <reaction evidence="7">
        <text>17beta-estradiol + NADP(+) = estrone + NADPH + H(+)</text>
        <dbReference type="Rhea" id="RHEA:24616"/>
        <dbReference type="ChEBI" id="CHEBI:15378"/>
        <dbReference type="ChEBI" id="CHEBI:16469"/>
        <dbReference type="ChEBI" id="CHEBI:17263"/>
        <dbReference type="ChEBI" id="CHEBI:57783"/>
        <dbReference type="ChEBI" id="CHEBI:58349"/>
        <dbReference type="EC" id="1.1.1.62"/>
    </reaction>
</comment>
<dbReference type="GO" id="GO:0004303">
    <property type="term" value="F:estradiol 17-beta-dehydrogenase [NAD(P)+] activity"/>
    <property type="evidence" value="ECO:0007669"/>
    <property type="project" value="UniProtKB-EC"/>
</dbReference>
<evidence type="ECO:0000256" key="14">
    <source>
        <dbReference type="ARBA" id="ARBA00078574"/>
    </source>
</evidence>
<evidence type="ECO:0000256" key="9">
    <source>
        <dbReference type="ARBA" id="ARBA00054702"/>
    </source>
</evidence>
<evidence type="ECO:0000256" key="8">
    <source>
        <dbReference type="ARBA" id="ARBA00052853"/>
    </source>
</evidence>
<comment type="catalytic activity">
    <reaction evidence="6">
        <text>17beta-estradiol + NAD(+) = estrone + NADH + H(+)</text>
        <dbReference type="Rhea" id="RHEA:24612"/>
        <dbReference type="ChEBI" id="CHEBI:15378"/>
        <dbReference type="ChEBI" id="CHEBI:16469"/>
        <dbReference type="ChEBI" id="CHEBI:17263"/>
        <dbReference type="ChEBI" id="CHEBI:57540"/>
        <dbReference type="ChEBI" id="CHEBI:57945"/>
        <dbReference type="EC" id="1.1.1.62"/>
    </reaction>
</comment>
<organism evidence="16 17">
    <name type="scientific">Hucho hucho</name>
    <name type="common">huchen</name>
    <dbReference type="NCBI Taxonomy" id="62062"/>
    <lineage>
        <taxon>Eukaryota</taxon>
        <taxon>Metazoa</taxon>
        <taxon>Chordata</taxon>
        <taxon>Craniata</taxon>
        <taxon>Vertebrata</taxon>
        <taxon>Euteleostomi</taxon>
        <taxon>Actinopterygii</taxon>
        <taxon>Neopterygii</taxon>
        <taxon>Teleostei</taxon>
        <taxon>Protacanthopterygii</taxon>
        <taxon>Salmoniformes</taxon>
        <taxon>Salmonidae</taxon>
        <taxon>Salmoninae</taxon>
        <taxon>Hucho</taxon>
    </lineage>
</organism>
<evidence type="ECO:0000256" key="7">
    <source>
        <dbReference type="ARBA" id="ARBA00048906"/>
    </source>
</evidence>
<reference evidence="17" key="1">
    <citation type="submission" date="2018-06" db="EMBL/GenBank/DDBJ databases">
        <title>Genome assembly of Danube salmon.</title>
        <authorList>
            <person name="Macqueen D.J."/>
            <person name="Gundappa M.K."/>
        </authorList>
    </citation>
    <scope>NUCLEOTIDE SEQUENCE [LARGE SCALE GENOMIC DNA]</scope>
</reference>
<evidence type="ECO:0000256" key="11">
    <source>
        <dbReference type="ARBA" id="ARBA00075978"/>
    </source>
</evidence>
<dbReference type="PANTHER" id="PTHR43115:SF4">
    <property type="entry name" value="DEHYDROGENASE_REDUCTASE SDR FAMILY MEMBER 11"/>
    <property type="match status" value="1"/>
</dbReference>
<evidence type="ECO:0000256" key="13">
    <source>
        <dbReference type="ARBA" id="ARBA00078009"/>
    </source>
</evidence>
<dbReference type="Ensembl" id="ENSHHUT00000032342.1">
    <property type="protein sequence ID" value="ENSHHUP00000031053.1"/>
    <property type="gene ID" value="ENSHHUG00000019751.1"/>
</dbReference>
<dbReference type="PRINTS" id="PR00080">
    <property type="entry name" value="SDRFAMILY"/>
</dbReference>
<dbReference type="SUPFAM" id="SSF51735">
    <property type="entry name" value="NAD(P)-binding Rossmann-fold domains"/>
    <property type="match status" value="1"/>
</dbReference>
<dbReference type="EC" id="1.1.1.62" evidence="4"/>
<evidence type="ECO:0000256" key="1">
    <source>
        <dbReference type="ARBA" id="ARBA00006484"/>
    </source>
</evidence>
<dbReference type="AlphaFoldDB" id="A0A4W5LYP2"/>
<dbReference type="InterPro" id="IPR002347">
    <property type="entry name" value="SDR_fam"/>
</dbReference>
<dbReference type="InterPro" id="IPR036291">
    <property type="entry name" value="NAD(P)-bd_dom_sf"/>
</dbReference>
<dbReference type="Pfam" id="PF00106">
    <property type="entry name" value="adh_short"/>
    <property type="match status" value="1"/>
</dbReference>
<comment type="similarity">
    <text evidence="1 15">Belongs to the short-chain dehydrogenases/reductases (SDR) family.</text>
</comment>
<name>A0A4W5LYP2_9TELE</name>
<dbReference type="GO" id="GO:0000253">
    <property type="term" value="F:3-beta-hydroxysteroid 3-dehydrogenase (NADP+) activity"/>
    <property type="evidence" value="ECO:0007669"/>
    <property type="project" value="UniProtKB-EC"/>
</dbReference>
<dbReference type="PRINTS" id="PR00081">
    <property type="entry name" value="GDHRDH"/>
</dbReference>
<comment type="catalytic activity">
    <reaction evidence="8">
        <text>a 3beta-hydroxysteroid + NADP(+) = a 3-oxosteroid + NADPH + H(+)</text>
        <dbReference type="Rhea" id="RHEA:34787"/>
        <dbReference type="ChEBI" id="CHEBI:15378"/>
        <dbReference type="ChEBI" id="CHEBI:36836"/>
        <dbReference type="ChEBI" id="CHEBI:47788"/>
        <dbReference type="ChEBI" id="CHEBI:57783"/>
        <dbReference type="ChEBI" id="CHEBI:58349"/>
        <dbReference type="EC" id="1.1.1.270"/>
    </reaction>
</comment>
<dbReference type="Gene3D" id="3.40.50.720">
    <property type="entry name" value="NAD(P)-binding Rossmann-like Domain"/>
    <property type="match status" value="1"/>
</dbReference>
<comment type="function">
    <text evidence="9">Catalyzes the conversion of the 17-keto group of estrone, 4- and 5-androstenes and 5-alpha-androstanes into their 17-beta-hydroxyl metabolites and the conversion of the 3-keto group of 3-, 3,17- and 3,20- diketosteroids into their 3-hydroxyl metabolites. Exhibits reductive 3-beta-hydroxysteroid dehydrogenase activity toward 5-beta-androstanes, 5-beta-pregnanes, 4-pregnenes and bile acids. May also reduce endogenous and exogenous alpha-dicarbonyl compounds and xenobiotic alicyclic ketones.</text>
</comment>